<evidence type="ECO:0000313" key="12">
    <source>
        <dbReference type="EMBL" id="QBK06563.1"/>
    </source>
</evidence>
<evidence type="ECO:0000313" key="13">
    <source>
        <dbReference type="Proteomes" id="UP000292939"/>
    </source>
</evidence>
<keyword evidence="6 8" id="KW-0067">ATP-binding</keyword>
<dbReference type="CDD" id="cd07808">
    <property type="entry name" value="ASKHA_NBD_FGGY_EcXK-like"/>
    <property type="match status" value="1"/>
</dbReference>
<dbReference type="Gene3D" id="3.30.420.40">
    <property type="match status" value="2"/>
</dbReference>
<evidence type="ECO:0000259" key="11">
    <source>
        <dbReference type="Pfam" id="PF02782"/>
    </source>
</evidence>
<dbReference type="Pfam" id="PF00370">
    <property type="entry name" value="FGGY_N"/>
    <property type="match status" value="1"/>
</dbReference>
<comment type="catalytic activity">
    <reaction evidence="8 9">
        <text>D-xylulose + ATP = D-xylulose 5-phosphate + ADP + H(+)</text>
        <dbReference type="Rhea" id="RHEA:10964"/>
        <dbReference type="ChEBI" id="CHEBI:15378"/>
        <dbReference type="ChEBI" id="CHEBI:17140"/>
        <dbReference type="ChEBI" id="CHEBI:30616"/>
        <dbReference type="ChEBI" id="CHEBI:57737"/>
        <dbReference type="ChEBI" id="CHEBI:456216"/>
        <dbReference type="EC" id="2.7.1.17"/>
    </reaction>
</comment>
<protein>
    <recommendedName>
        <fullName evidence="8 9">Xylulose kinase</fullName>
        <shortName evidence="8 9">Xylulokinase</shortName>
        <ecNumber evidence="8 9">2.7.1.17</ecNumber>
    </recommendedName>
</protein>
<keyword evidence="5 8" id="KW-0418">Kinase</keyword>
<dbReference type="AlphaFoldDB" id="A0A4P6UMV7"/>
<evidence type="ECO:0000256" key="4">
    <source>
        <dbReference type="ARBA" id="ARBA00022741"/>
    </source>
</evidence>
<comment type="function">
    <text evidence="8">Catalyzes the phosphorylation of D-xylulose to D-xylulose 5-phosphate.</text>
</comment>
<dbReference type="InterPro" id="IPR050406">
    <property type="entry name" value="FGGY_Carb_Kinase"/>
</dbReference>
<feature type="domain" description="Carbohydrate kinase FGGY N-terminal" evidence="10">
    <location>
        <begin position="1"/>
        <end position="242"/>
    </location>
</feature>
<dbReference type="Pfam" id="PF02782">
    <property type="entry name" value="FGGY_C"/>
    <property type="match status" value="1"/>
</dbReference>
<feature type="binding site" evidence="8">
    <location>
        <begin position="78"/>
        <end position="79"/>
    </location>
    <ligand>
        <name>substrate</name>
    </ligand>
</feature>
<accession>A0A4P6UMV7</accession>
<dbReference type="HAMAP" id="MF_02220">
    <property type="entry name" value="XylB"/>
    <property type="match status" value="1"/>
</dbReference>
<dbReference type="EC" id="2.7.1.17" evidence="8 9"/>
<keyword evidence="2 8" id="KW-0859">Xylose metabolism</keyword>
<evidence type="ECO:0000256" key="7">
    <source>
        <dbReference type="ARBA" id="ARBA00023277"/>
    </source>
</evidence>
<dbReference type="SUPFAM" id="SSF53067">
    <property type="entry name" value="Actin-like ATPase domain"/>
    <property type="match status" value="2"/>
</dbReference>
<evidence type="ECO:0000256" key="8">
    <source>
        <dbReference type="HAMAP-Rule" id="MF_02220"/>
    </source>
</evidence>
<dbReference type="PANTHER" id="PTHR43095">
    <property type="entry name" value="SUGAR KINASE"/>
    <property type="match status" value="1"/>
</dbReference>
<feature type="active site" description="Proton acceptor" evidence="8">
    <location>
        <position position="235"/>
    </location>
</feature>
<dbReference type="GO" id="GO:0042732">
    <property type="term" value="P:D-xylose metabolic process"/>
    <property type="evidence" value="ECO:0007669"/>
    <property type="project" value="UniProtKB-KW"/>
</dbReference>
<dbReference type="GO" id="GO:0004856">
    <property type="term" value="F:D-xylulokinase activity"/>
    <property type="evidence" value="ECO:0007669"/>
    <property type="project" value="UniProtKB-UniRule"/>
</dbReference>
<evidence type="ECO:0000256" key="9">
    <source>
        <dbReference type="RuleBase" id="RU364073"/>
    </source>
</evidence>
<evidence type="ECO:0000256" key="2">
    <source>
        <dbReference type="ARBA" id="ARBA00022629"/>
    </source>
</evidence>
<dbReference type="Proteomes" id="UP000292939">
    <property type="component" value="Chromosome"/>
</dbReference>
<dbReference type="InterPro" id="IPR018483">
    <property type="entry name" value="Carb_kinase_FGGY_CS"/>
</dbReference>
<proteinExistence type="inferred from homology"/>
<organism evidence="12 13">
    <name type="scientific">Hylemonella gracilis</name>
    <dbReference type="NCBI Taxonomy" id="80880"/>
    <lineage>
        <taxon>Bacteria</taxon>
        <taxon>Pseudomonadati</taxon>
        <taxon>Pseudomonadota</taxon>
        <taxon>Betaproteobacteria</taxon>
        <taxon>Burkholderiales</taxon>
        <taxon>Comamonadaceae</taxon>
        <taxon>Hylemonella</taxon>
    </lineage>
</organism>
<name>A0A4P6UMV7_9BURK</name>
<dbReference type="OrthoDB" id="9805576at2"/>
<dbReference type="GO" id="GO:0005998">
    <property type="term" value="P:xylulose catabolic process"/>
    <property type="evidence" value="ECO:0007669"/>
    <property type="project" value="UniProtKB-UniRule"/>
</dbReference>
<sequence length="503" mass="53658">MTLGIDLGTSGVKALLLEDERQLAVASAPLTVSRPHPGWSEQAPADWWRATCECLDALKAGHPRALTAVRAIGLSGQMHGATLLGADGAVLRPCILWNDGRSEAECIELERPDLQLRQRAGNPAMPGFTAPKLLWVRRHEPEVYARVAKVLLPKAWLRWQLCGEYAEDLSDASGTLWLDVGARAWSAPLLAACGLDERHMPRLVEGTAPTGRLRAEWVARWGFEQAPVLAGGAGDNAAGAVGVGAVTPGDAFLSLGTSGVLWATTAGFAPAPDRGVHAFCHAVPGTWHQMGVMLSAAASLSWWASVTACAEADLLRDVEADDRAKVAAEGEGACWFAPYLSGERTPHNDALLRGGFVHLAAGTRRVDMTRAVLTGVAYAFRDMRDALAAAGTRIPEADLIGGGARSDLWNQTLADVLGLPLHQVAGSQHGCALGAARLARVAADGVRLFSKPLRQRSYVPDAPNARRHDRDFAQWQQLYGRLRHLPTPTADLSSFSPPTTEPA</sequence>
<gene>
    <name evidence="8 9 12" type="primary">xylB</name>
    <name evidence="12" type="ORF">DW355_12375</name>
</gene>
<dbReference type="InterPro" id="IPR018485">
    <property type="entry name" value="FGGY_C"/>
</dbReference>
<dbReference type="PANTHER" id="PTHR43095:SF6">
    <property type="entry name" value="XYLULOSE KINASE"/>
    <property type="match status" value="1"/>
</dbReference>
<keyword evidence="3 8" id="KW-0808">Transferase</keyword>
<dbReference type="KEGG" id="hgr:DW355_12375"/>
<reference evidence="12 13" key="1">
    <citation type="submission" date="2018-07" db="EMBL/GenBank/DDBJ databases">
        <title>Exploring interactions and the metabolic potential of the ultra-small soil bacteria Hylemonella gracilis.</title>
        <authorList>
            <person name="Tyc O."/>
            <person name="Kulkarni P."/>
            <person name="Gawehns F."/>
            <person name="Hundscheid M."/>
            <person name="Zweers H."/>
            <person name="Garbeva P."/>
        </authorList>
    </citation>
    <scope>NUCLEOTIDE SEQUENCE [LARGE SCALE GENOMIC DNA]</scope>
    <source>
        <strain evidence="12 13">NS1</strain>
    </source>
</reference>
<evidence type="ECO:0000256" key="1">
    <source>
        <dbReference type="ARBA" id="ARBA00009156"/>
    </source>
</evidence>
<evidence type="ECO:0000256" key="3">
    <source>
        <dbReference type="ARBA" id="ARBA00022679"/>
    </source>
</evidence>
<dbReference type="NCBIfam" id="TIGR01312">
    <property type="entry name" value="XylB"/>
    <property type="match status" value="1"/>
</dbReference>
<comment type="similarity">
    <text evidence="1 8 9">Belongs to the FGGY kinase family.</text>
</comment>
<dbReference type="PIRSF" id="PIRSF000538">
    <property type="entry name" value="GlpK"/>
    <property type="match status" value="1"/>
</dbReference>
<feature type="domain" description="Carbohydrate kinase FGGY C-terminal" evidence="11">
    <location>
        <begin position="252"/>
        <end position="443"/>
    </location>
</feature>
<feature type="site" description="Important for activity" evidence="8">
    <location>
        <position position="6"/>
    </location>
</feature>
<keyword evidence="7 8" id="KW-0119">Carbohydrate metabolism</keyword>
<dbReference type="PROSITE" id="PS00933">
    <property type="entry name" value="FGGY_KINASES_1"/>
    <property type="match status" value="1"/>
</dbReference>
<evidence type="ECO:0000259" key="10">
    <source>
        <dbReference type="Pfam" id="PF00370"/>
    </source>
</evidence>
<evidence type="ECO:0000256" key="5">
    <source>
        <dbReference type="ARBA" id="ARBA00022777"/>
    </source>
</evidence>
<dbReference type="InterPro" id="IPR006000">
    <property type="entry name" value="Xylulokinase"/>
</dbReference>
<dbReference type="EMBL" id="CP031395">
    <property type="protein sequence ID" value="QBK06563.1"/>
    <property type="molecule type" value="Genomic_DNA"/>
</dbReference>
<dbReference type="GO" id="GO:0005524">
    <property type="term" value="F:ATP binding"/>
    <property type="evidence" value="ECO:0007669"/>
    <property type="project" value="UniProtKB-UniRule"/>
</dbReference>
<evidence type="ECO:0000256" key="6">
    <source>
        <dbReference type="ARBA" id="ARBA00022840"/>
    </source>
</evidence>
<dbReference type="InterPro" id="IPR000577">
    <property type="entry name" value="Carb_kinase_FGGY"/>
</dbReference>
<dbReference type="InterPro" id="IPR043129">
    <property type="entry name" value="ATPase_NBD"/>
</dbReference>
<keyword evidence="4 8" id="KW-0547">Nucleotide-binding</keyword>
<dbReference type="InterPro" id="IPR018484">
    <property type="entry name" value="FGGY_N"/>
</dbReference>